<evidence type="ECO:0000256" key="6">
    <source>
        <dbReference type="ARBA" id="ARBA00023170"/>
    </source>
</evidence>
<keyword evidence="4 8" id="KW-1133">Transmembrane helix</keyword>
<dbReference type="GO" id="GO:0050909">
    <property type="term" value="P:sensory perception of taste"/>
    <property type="evidence" value="ECO:0007669"/>
    <property type="project" value="InterPro"/>
</dbReference>
<dbReference type="GO" id="GO:0030424">
    <property type="term" value="C:axon"/>
    <property type="evidence" value="ECO:0007669"/>
    <property type="project" value="TreeGrafter"/>
</dbReference>
<feature type="transmembrane region" description="Helical" evidence="8">
    <location>
        <begin position="129"/>
        <end position="148"/>
    </location>
</feature>
<comment type="caution">
    <text evidence="8">Lacks conserved residue(s) required for the propagation of feature annotation.</text>
</comment>
<dbReference type="PANTHER" id="PTHR21143">
    <property type="entry name" value="INVERTEBRATE GUSTATORY RECEPTOR"/>
    <property type="match status" value="1"/>
</dbReference>
<evidence type="ECO:0000256" key="2">
    <source>
        <dbReference type="ARBA" id="ARBA00022475"/>
    </source>
</evidence>
<comment type="subcellular location">
    <subcellularLocation>
        <location evidence="1 8">Cell membrane</location>
        <topology evidence="1 8">Multi-pass membrane protein</topology>
    </subcellularLocation>
</comment>
<feature type="transmembrane region" description="Helical" evidence="8">
    <location>
        <begin position="46"/>
        <end position="66"/>
    </location>
</feature>
<dbReference type="InterPro" id="IPR013604">
    <property type="entry name" value="7TM_chemorcpt"/>
</dbReference>
<dbReference type="PANTHER" id="PTHR21143:SF104">
    <property type="entry name" value="GUSTATORY RECEPTOR 8A-RELATED"/>
    <property type="match status" value="1"/>
</dbReference>
<keyword evidence="2 8" id="KW-1003">Cell membrane</keyword>
<comment type="caution">
    <text evidence="9">The sequence shown here is derived from an EMBL/GenBank/DDBJ whole genome shotgun (WGS) entry which is preliminary data.</text>
</comment>
<gene>
    <name evidence="9" type="ORF">Zmor_009484</name>
</gene>
<accession>A0AA38MIQ7</accession>
<name>A0AA38MIQ7_9CUCU</name>
<dbReference type="Proteomes" id="UP001168821">
    <property type="component" value="Unassembled WGS sequence"/>
</dbReference>
<dbReference type="EMBL" id="JALNTZ010000003">
    <property type="protein sequence ID" value="KAJ3657697.1"/>
    <property type="molecule type" value="Genomic_DNA"/>
</dbReference>
<comment type="similarity">
    <text evidence="8">Belongs to the insect chemoreceptor superfamily. Gustatory receptor (GR) family.</text>
</comment>
<keyword evidence="3 8" id="KW-0812">Transmembrane</keyword>
<dbReference type="GO" id="GO:0008049">
    <property type="term" value="P:male courtship behavior"/>
    <property type="evidence" value="ECO:0007669"/>
    <property type="project" value="TreeGrafter"/>
</dbReference>
<evidence type="ECO:0000256" key="7">
    <source>
        <dbReference type="ARBA" id="ARBA00023224"/>
    </source>
</evidence>
<keyword evidence="10" id="KW-1185">Reference proteome</keyword>
<dbReference type="GO" id="GO:0005886">
    <property type="term" value="C:plasma membrane"/>
    <property type="evidence" value="ECO:0007669"/>
    <property type="project" value="UniProtKB-SubCell"/>
</dbReference>
<keyword evidence="7 8" id="KW-0807">Transducer</keyword>
<evidence type="ECO:0000256" key="8">
    <source>
        <dbReference type="RuleBase" id="RU363108"/>
    </source>
</evidence>
<comment type="function">
    <text evidence="8">Gustatory receptor which mediates acceptance or avoidance behavior, depending on its substrates.</text>
</comment>
<evidence type="ECO:0000256" key="5">
    <source>
        <dbReference type="ARBA" id="ARBA00023136"/>
    </source>
</evidence>
<organism evidence="9 10">
    <name type="scientific">Zophobas morio</name>
    <dbReference type="NCBI Taxonomy" id="2755281"/>
    <lineage>
        <taxon>Eukaryota</taxon>
        <taxon>Metazoa</taxon>
        <taxon>Ecdysozoa</taxon>
        <taxon>Arthropoda</taxon>
        <taxon>Hexapoda</taxon>
        <taxon>Insecta</taxon>
        <taxon>Pterygota</taxon>
        <taxon>Neoptera</taxon>
        <taxon>Endopterygota</taxon>
        <taxon>Coleoptera</taxon>
        <taxon>Polyphaga</taxon>
        <taxon>Cucujiformia</taxon>
        <taxon>Tenebrionidae</taxon>
        <taxon>Zophobas</taxon>
    </lineage>
</organism>
<proteinExistence type="inferred from homology"/>
<evidence type="ECO:0000256" key="3">
    <source>
        <dbReference type="ARBA" id="ARBA00022692"/>
    </source>
</evidence>
<dbReference type="GO" id="GO:0030425">
    <property type="term" value="C:dendrite"/>
    <property type="evidence" value="ECO:0007669"/>
    <property type="project" value="TreeGrafter"/>
</dbReference>
<keyword evidence="6 8" id="KW-0675">Receptor</keyword>
<evidence type="ECO:0000313" key="10">
    <source>
        <dbReference type="Proteomes" id="UP001168821"/>
    </source>
</evidence>
<dbReference type="GO" id="GO:0007165">
    <property type="term" value="P:signal transduction"/>
    <property type="evidence" value="ECO:0007669"/>
    <property type="project" value="UniProtKB-KW"/>
</dbReference>
<sequence length="353" mass="41137">MAESLYRKICIITCAIVTIAFYLWHLIGKIIYIYVSTPSAVAVLDALASCLVAAICVINPLSRFLFNKEKFCTLRRVLKKIDNFLGVGKNDCKIKTTRTKIAVQSFLVLSCAGDMYTKIRNIGYDIYKYNFVNIFFLQWLSFFVLWFFDFSKTVSNRLVLLNKKIEKLVTVEDHESFRQTFNCMKCHFALCEIFESLGEICGWQILMLQKMCALYMVETIFYCYSYFQHGGLCHISDIICNILWTLTFLVVPMSKQKLLLFERFFQIYAALVLFACDEINREANSTLLLCQDVIRSTKDKTLMRKLLKHFARQIGTVNSQFRCPLELVLDKKTFLKILTDVLNYLIIVFQFDT</sequence>
<evidence type="ECO:0000256" key="4">
    <source>
        <dbReference type="ARBA" id="ARBA00022989"/>
    </source>
</evidence>
<evidence type="ECO:0000313" key="9">
    <source>
        <dbReference type="EMBL" id="KAJ3657697.1"/>
    </source>
</evidence>
<keyword evidence="5 8" id="KW-0472">Membrane</keyword>
<dbReference type="GO" id="GO:0007635">
    <property type="term" value="P:chemosensory behavior"/>
    <property type="evidence" value="ECO:0007669"/>
    <property type="project" value="TreeGrafter"/>
</dbReference>
<evidence type="ECO:0000256" key="1">
    <source>
        <dbReference type="ARBA" id="ARBA00004651"/>
    </source>
</evidence>
<dbReference type="GO" id="GO:0043025">
    <property type="term" value="C:neuronal cell body"/>
    <property type="evidence" value="ECO:0007669"/>
    <property type="project" value="TreeGrafter"/>
</dbReference>
<feature type="transmembrane region" description="Helical" evidence="8">
    <location>
        <begin position="9"/>
        <end position="34"/>
    </location>
</feature>
<dbReference type="Pfam" id="PF08395">
    <property type="entry name" value="7tm_7"/>
    <property type="match status" value="1"/>
</dbReference>
<dbReference type="AlphaFoldDB" id="A0AA38MIQ7"/>
<protein>
    <recommendedName>
        <fullName evidence="8">Gustatory receptor</fullName>
    </recommendedName>
</protein>
<reference evidence="9" key="1">
    <citation type="journal article" date="2023" name="G3 (Bethesda)">
        <title>Whole genome assemblies of Zophobas morio and Tenebrio molitor.</title>
        <authorList>
            <person name="Kaur S."/>
            <person name="Stinson S.A."/>
            <person name="diCenzo G.C."/>
        </authorList>
    </citation>
    <scope>NUCLEOTIDE SEQUENCE</scope>
    <source>
        <strain evidence="9">QUZm001</strain>
    </source>
</reference>